<evidence type="ECO:0000313" key="1">
    <source>
        <dbReference type="EMBL" id="AHG90091.1"/>
    </source>
</evidence>
<dbReference type="eggNOG" id="ENOG502ZN1W">
    <property type="taxonomic scope" value="Bacteria"/>
</dbReference>
<sequence>MTATDGAPVHVEGIGPATMRVEPERRVVLARTTGRDVEVRYARIVGVAVTRGADGLLVVLHLVNGGALRLTAAGAPESFDAEAARLVADVFSLPELMRGMRAYGAGRALPGSDHDRFFAPLVEPLRALRASHERALGAGATAAPWRVAESVGATRAAAEIRAALGALAASRYPASAPDRRALEAELLDETEPLFAALDELTAAAQRLGVASERDRVAAWRAWCSALGATFVAADRCWAAVLPALNEAPSPRAPR</sequence>
<reference evidence="1 2" key="1">
    <citation type="journal article" date="2014" name="Genome Announc.">
        <title>Genome Sequence and Methylome of Soil Bacterium Gemmatirosa kalamazoonensis KBS708T, a Member of the Rarely Cultivated Gemmatimonadetes Phylum.</title>
        <authorList>
            <person name="Debruyn J.M."/>
            <person name="Radosevich M."/>
            <person name="Wommack K.E."/>
            <person name="Polson S.W."/>
            <person name="Hauser L.J."/>
            <person name="Fawaz M.N."/>
            <person name="Korlach J."/>
            <person name="Tsai Y.C."/>
        </authorList>
    </citation>
    <scope>NUCLEOTIDE SEQUENCE [LARGE SCALE GENOMIC DNA]</scope>
    <source>
        <strain evidence="1 2">KBS708</strain>
    </source>
</reference>
<keyword evidence="2" id="KW-1185">Reference proteome</keyword>
<dbReference type="InParanoid" id="W0RH24"/>
<gene>
    <name evidence="1" type="ORF">J421_2554</name>
</gene>
<dbReference type="AlphaFoldDB" id="W0RH24"/>
<evidence type="ECO:0000313" key="2">
    <source>
        <dbReference type="Proteomes" id="UP000019151"/>
    </source>
</evidence>
<dbReference type="KEGG" id="gba:J421_2554"/>
<dbReference type="EMBL" id="CP007128">
    <property type="protein sequence ID" value="AHG90091.1"/>
    <property type="molecule type" value="Genomic_DNA"/>
</dbReference>
<name>W0RH24_9BACT</name>
<proteinExistence type="predicted"/>
<accession>W0RH24</accession>
<protein>
    <submittedName>
        <fullName evidence="1">Uncharacterized protein</fullName>
    </submittedName>
</protein>
<organism evidence="1 2">
    <name type="scientific">Gemmatirosa kalamazoonensis</name>
    <dbReference type="NCBI Taxonomy" id="861299"/>
    <lineage>
        <taxon>Bacteria</taxon>
        <taxon>Pseudomonadati</taxon>
        <taxon>Gemmatimonadota</taxon>
        <taxon>Gemmatimonadia</taxon>
        <taxon>Gemmatimonadales</taxon>
        <taxon>Gemmatimonadaceae</taxon>
        <taxon>Gemmatirosa</taxon>
    </lineage>
</organism>
<dbReference type="HOGENOM" id="CLU_1093073_0_0_0"/>
<dbReference type="RefSeq" id="WP_025411566.1">
    <property type="nucleotide sequence ID" value="NZ_CP007128.1"/>
</dbReference>
<dbReference type="STRING" id="861299.J421_2554"/>
<dbReference type="Proteomes" id="UP000019151">
    <property type="component" value="Chromosome"/>
</dbReference>